<evidence type="ECO:0000313" key="4">
    <source>
        <dbReference type="Proteomes" id="UP001296993"/>
    </source>
</evidence>
<keyword evidence="1" id="KW-0406">Ion transport</keyword>
<sequence>MEIQLNLVQSAALALLLLSLGEWARQRVGFLQKYCIPAPVIGGFVFALIVLLLRQTGTAQVGLDTSLQSPAMIAFFTTIGLAGSLASIKKGGKLLLVYLVVCWSLAIMQNLIGIGMATAVGVSPMLGIMAGAVSLEGGHGAAAAFGPTAEAMGVEGATAVAIASATFGLVAGSLMGGMTASFLVARHNVQIPEKAGLRGKLAFAGAVARNMSAGGGSDKAATAVAEPIEETPAKNGINYSNLLTAVLVIGVVMVIGMALGTWLSDVTGFSLPAYVGAMIIALVFRNMNDKLGWVKIDDDAVDLISRFTLGFFLTMAMMSLKIWELASLAGPLVLILLVQLLFILAFAVFVVFRVLGKNYDAATMVAGFIGHGLGATPNALANMDAFNSRFGVRSERAFLIVPLAGAVLIDLVALPWIVWCMNWVA</sequence>
<keyword evidence="1" id="KW-1003">Cell membrane</keyword>
<comment type="function">
    <text evidence="1">Catalyzes the sodium-dependent transport of glutamate.</text>
</comment>
<organism evidence="3 4">
    <name type="scientific">Paeniglutamicibacter kerguelensis</name>
    <dbReference type="NCBI Taxonomy" id="254788"/>
    <lineage>
        <taxon>Bacteria</taxon>
        <taxon>Bacillati</taxon>
        <taxon>Actinomycetota</taxon>
        <taxon>Actinomycetes</taxon>
        <taxon>Micrococcales</taxon>
        <taxon>Micrococcaceae</taxon>
        <taxon>Paeniglutamicibacter</taxon>
    </lineage>
</organism>
<feature type="transmembrane region" description="Helical" evidence="1">
    <location>
        <begin position="300"/>
        <end position="320"/>
    </location>
</feature>
<accession>A0ABS4XGX0</accession>
<feature type="transmembrane region" description="Helical" evidence="1">
    <location>
        <begin position="67"/>
        <end position="88"/>
    </location>
</feature>
<keyword evidence="1" id="KW-0813">Transport</keyword>
<dbReference type="Pfam" id="PF03616">
    <property type="entry name" value="Glt_symporter"/>
    <property type="match status" value="1"/>
</dbReference>
<feature type="transmembrane region" description="Helical" evidence="1">
    <location>
        <begin position="269"/>
        <end position="288"/>
    </location>
</feature>
<proteinExistence type="inferred from homology"/>
<keyword evidence="1" id="KW-0739">Sodium transport</keyword>
<keyword evidence="4" id="KW-1185">Reference proteome</keyword>
<evidence type="ECO:0000256" key="1">
    <source>
        <dbReference type="HAMAP-Rule" id="MF_02062"/>
    </source>
</evidence>
<feature type="transmembrane region" description="Helical" evidence="1">
    <location>
        <begin position="332"/>
        <end position="355"/>
    </location>
</feature>
<dbReference type="PANTHER" id="PTHR36178">
    <property type="entry name" value="SLR0625 PROTEIN"/>
    <property type="match status" value="1"/>
</dbReference>
<dbReference type="NCBIfam" id="TIGR00210">
    <property type="entry name" value="gltS"/>
    <property type="match status" value="1"/>
</dbReference>
<keyword evidence="1" id="KW-0472">Membrane</keyword>
<keyword evidence="1" id="KW-0915">Sodium</keyword>
<keyword evidence="1" id="KW-1133">Transmembrane helix</keyword>
<keyword evidence="1" id="KW-0769">Symport</keyword>
<feature type="transmembrane region" description="Helical" evidence="1">
    <location>
        <begin position="95"/>
        <end position="120"/>
    </location>
</feature>
<evidence type="ECO:0000313" key="3">
    <source>
        <dbReference type="EMBL" id="MBP2387724.1"/>
    </source>
</evidence>
<comment type="caution">
    <text evidence="1">Lacks conserved residue(s) required for the propagation of feature annotation.</text>
</comment>
<comment type="subcellular location">
    <subcellularLocation>
        <location evidence="1">Cell membrane</location>
        <topology evidence="1">Multi-pass membrane protein</topology>
    </subcellularLocation>
</comment>
<feature type="transmembrane region" description="Helical" evidence="1">
    <location>
        <begin position="397"/>
        <end position="419"/>
    </location>
</feature>
<evidence type="ECO:0000256" key="2">
    <source>
        <dbReference type="NCBIfam" id="TIGR00210"/>
    </source>
</evidence>
<keyword evidence="1" id="KW-0812">Transmembrane</keyword>
<reference evidence="3 4" key="1">
    <citation type="submission" date="2021-03" db="EMBL/GenBank/DDBJ databases">
        <title>Sequencing the genomes of 1000 actinobacteria strains.</title>
        <authorList>
            <person name="Klenk H.-P."/>
        </authorList>
    </citation>
    <scope>NUCLEOTIDE SEQUENCE [LARGE SCALE GENOMIC DNA]</scope>
    <source>
        <strain evidence="3 4">DSM 15797</strain>
    </source>
</reference>
<dbReference type="InterPro" id="IPR004445">
    <property type="entry name" value="GltS"/>
</dbReference>
<dbReference type="HAMAP" id="MF_02062">
    <property type="entry name" value="GltS"/>
    <property type="match status" value="1"/>
</dbReference>
<protein>
    <recommendedName>
        <fullName evidence="1 2">Sodium/glutamate symporter</fullName>
    </recommendedName>
</protein>
<comment type="caution">
    <text evidence="3">The sequence shown here is derived from an EMBL/GenBank/DDBJ whole genome shotgun (WGS) entry which is preliminary data.</text>
</comment>
<dbReference type="PANTHER" id="PTHR36178:SF1">
    <property type="entry name" value="SODIUM_GLUTAMATE SYMPORTER"/>
    <property type="match status" value="1"/>
</dbReference>
<feature type="transmembrane region" description="Helical" evidence="1">
    <location>
        <begin position="242"/>
        <end position="263"/>
    </location>
</feature>
<keyword evidence="1" id="KW-0029">Amino-acid transport</keyword>
<comment type="similarity">
    <text evidence="1">Belongs to the glutamate:Na(+) symporter (ESS) (TC 2.A.27) family.</text>
</comment>
<dbReference type="RefSeq" id="WP_210000171.1">
    <property type="nucleotide sequence ID" value="NZ_BAAAJY010000001.1"/>
</dbReference>
<feature type="transmembrane region" description="Helical" evidence="1">
    <location>
        <begin position="160"/>
        <end position="185"/>
    </location>
</feature>
<dbReference type="Proteomes" id="UP001296993">
    <property type="component" value="Unassembled WGS sequence"/>
</dbReference>
<dbReference type="EMBL" id="JAGIOF010000001">
    <property type="protein sequence ID" value="MBP2387724.1"/>
    <property type="molecule type" value="Genomic_DNA"/>
</dbReference>
<name>A0ABS4XGX0_9MICC</name>
<feature type="transmembrane region" description="Helical" evidence="1">
    <location>
        <begin position="36"/>
        <end position="55"/>
    </location>
</feature>
<gene>
    <name evidence="3" type="ORF">JOF47_003235</name>
</gene>